<dbReference type="InterPro" id="IPR007060">
    <property type="entry name" value="FtsL/DivIC"/>
</dbReference>
<gene>
    <name evidence="2" type="ORF">KQI86_18315</name>
</gene>
<evidence type="ECO:0000313" key="3">
    <source>
        <dbReference type="Proteomes" id="UP000726170"/>
    </source>
</evidence>
<name>A0ABS6EMB9_9CLOT</name>
<proteinExistence type="predicted"/>
<sequence length="92" mass="10733">MRKLGKLNKVFFFMLAFYVCFILGKQQITMKNIEAQMNEKNIEIEKLEDKNEKLKDEVEMTKSDAYIEKLAREKLNLIKPGESAVINNSTSK</sequence>
<dbReference type="Pfam" id="PF04977">
    <property type="entry name" value="DivIC"/>
    <property type="match status" value="1"/>
</dbReference>
<dbReference type="RefSeq" id="WP_216440873.1">
    <property type="nucleotide sequence ID" value="NZ_JAHLQF010000005.1"/>
</dbReference>
<dbReference type="Proteomes" id="UP000726170">
    <property type="component" value="Unassembled WGS sequence"/>
</dbReference>
<dbReference type="EMBL" id="JAHLQF010000005">
    <property type="protein sequence ID" value="MBU5486267.1"/>
    <property type="molecule type" value="Genomic_DNA"/>
</dbReference>
<protein>
    <submittedName>
        <fullName evidence="2">Septum formation initiator family protein</fullName>
    </submittedName>
</protein>
<keyword evidence="3" id="KW-1185">Reference proteome</keyword>
<accession>A0ABS6EMB9</accession>
<comment type="caution">
    <text evidence="2">The sequence shown here is derived from an EMBL/GenBank/DDBJ whole genome shotgun (WGS) entry which is preliminary data.</text>
</comment>
<evidence type="ECO:0000313" key="2">
    <source>
        <dbReference type="EMBL" id="MBU5486267.1"/>
    </source>
</evidence>
<evidence type="ECO:0000256" key="1">
    <source>
        <dbReference type="SAM" id="Coils"/>
    </source>
</evidence>
<reference evidence="2 3" key="1">
    <citation type="submission" date="2021-06" db="EMBL/GenBank/DDBJ databases">
        <authorList>
            <person name="Sun Q."/>
            <person name="Li D."/>
        </authorList>
    </citation>
    <scope>NUCLEOTIDE SEQUENCE [LARGE SCALE GENOMIC DNA]</scope>
    <source>
        <strain evidence="2 3">MSJ-11</strain>
    </source>
</reference>
<organism evidence="2 3">
    <name type="scientific">Clostridium mobile</name>
    <dbReference type="NCBI Taxonomy" id="2841512"/>
    <lineage>
        <taxon>Bacteria</taxon>
        <taxon>Bacillati</taxon>
        <taxon>Bacillota</taxon>
        <taxon>Clostridia</taxon>
        <taxon>Eubacteriales</taxon>
        <taxon>Clostridiaceae</taxon>
        <taxon>Clostridium</taxon>
    </lineage>
</organism>
<feature type="coiled-coil region" evidence="1">
    <location>
        <begin position="30"/>
        <end position="64"/>
    </location>
</feature>
<keyword evidence="1" id="KW-0175">Coiled coil</keyword>